<evidence type="ECO:0000313" key="1">
    <source>
        <dbReference type="EnsemblPlants" id="AVESA.00010b.r2.1AG0041280.1.CDS.1"/>
    </source>
</evidence>
<keyword evidence="2" id="KW-1185">Reference proteome</keyword>
<organism evidence="1 2">
    <name type="scientific">Avena sativa</name>
    <name type="common">Oat</name>
    <dbReference type="NCBI Taxonomy" id="4498"/>
    <lineage>
        <taxon>Eukaryota</taxon>
        <taxon>Viridiplantae</taxon>
        <taxon>Streptophyta</taxon>
        <taxon>Embryophyta</taxon>
        <taxon>Tracheophyta</taxon>
        <taxon>Spermatophyta</taxon>
        <taxon>Magnoliopsida</taxon>
        <taxon>Liliopsida</taxon>
        <taxon>Poales</taxon>
        <taxon>Poaceae</taxon>
        <taxon>BOP clade</taxon>
        <taxon>Pooideae</taxon>
        <taxon>Poodae</taxon>
        <taxon>Poeae</taxon>
        <taxon>Poeae Chloroplast Group 1 (Aveneae type)</taxon>
        <taxon>Aveninae</taxon>
        <taxon>Avena</taxon>
    </lineage>
</organism>
<name>A0ACD5TEW6_AVESA</name>
<proteinExistence type="predicted"/>
<dbReference type="EnsemblPlants" id="AVESA.00010b.r2.1AG0041280.1">
    <property type="protein sequence ID" value="AVESA.00010b.r2.1AG0041280.1.CDS.1"/>
    <property type="gene ID" value="AVESA.00010b.r2.1AG0041280"/>
</dbReference>
<accession>A0ACD5TEW6</accession>
<reference evidence="1" key="1">
    <citation type="submission" date="2021-05" db="EMBL/GenBank/DDBJ databases">
        <authorList>
            <person name="Scholz U."/>
            <person name="Mascher M."/>
            <person name="Fiebig A."/>
        </authorList>
    </citation>
    <scope>NUCLEOTIDE SEQUENCE [LARGE SCALE GENOMIC DNA]</scope>
</reference>
<protein>
    <submittedName>
        <fullName evidence="1">Uncharacterized protein</fullName>
    </submittedName>
</protein>
<dbReference type="Proteomes" id="UP001732700">
    <property type="component" value="Chromosome 1A"/>
</dbReference>
<reference evidence="1" key="2">
    <citation type="submission" date="2025-09" db="UniProtKB">
        <authorList>
            <consortium name="EnsemblPlants"/>
        </authorList>
    </citation>
    <scope>IDENTIFICATION</scope>
</reference>
<evidence type="ECO:0000313" key="2">
    <source>
        <dbReference type="Proteomes" id="UP001732700"/>
    </source>
</evidence>
<sequence length="239" mass="27540">MAVPISCYLSMSISESSESLDSMDEDITQVPRTRRSKVWEHYEQNLVDVDGDLKAVCKYCGAELQTKFGTSSLRSHIAESCRSIDDACRDRFLSTMKTTKPSKALFVFDPKVCRELMVKFCIHAEIPFLKFEDPYLQPWIDSMQPAFQVMGRHTIRDDAKKMYEGMKKDLEVELQNLDSRIVQILFFCIGDQSPVILYIDSFLFSDEHSANLPLHSTFIVRVVYQFDGRHADFANSLLY</sequence>